<organism evidence="2 3">
    <name type="scientific">Brooklawnia cerclae</name>
    <dbReference type="NCBI Taxonomy" id="349934"/>
    <lineage>
        <taxon>Bacteria</taxon>
        <taxon>Bacillati</taxon>
        <taxon>Actinomycetota</taxon>
        <taxon>Actinomycetes</taxon>
        <taxon>Propionibacteriales</taxon>
        <taxon>Propionibacteriaceae</taxon>
        <taxon>Brooklawnia</taxon>
    </lineage>
</organism>
<gene>
    <name evidence="2" type="ORF">FB473_003513</name>
</gene>
<feature type="transmembrane region" description="Helical" evidence="1">
    <location>
        <begin position="12"/>
        <end position="33"/>
    </location>
</feature>
<reference evidence="2 3" key="1">
    <citation type="submission" date="2020-02" db="EMBL/GenBank/DDBJ databases">
        <title>Sequencing the genomes of 1000 actinobacteria strains.</title>
        <authorList>
            <person name="Klenk H.-P."/>
        </authorList>
    </citation>
    <scope>NUCLEOTIDE SEQUENCE [LARGE SCALE GENOMIC DNA]</scope>
    <source>
        <strain evidence="2 3">DSM 19609</strain>
    </source>
</reference>
<name>A0ABX0SK88_9ACTN</name>
<dbReference type="EMBL" id="JAAMOZ010000005">
    <property type="protein sequence ID" value="NIH58812.1"/>
    <property type="molecule type" value="Genomic_DNA"/>
</dbReference>
<proteinExistence type="predicted"/>
<sequence length="148" mass="15892">MPRRDWRERAPLLAMRAGCVVGAVGMVAGQAAGGATPGQVVFTGVLALAFVAVILGVVRGTENRLARTGIARVPSRQPWGMIGIGLWFLSIMMWLMAIFGVVLVVQRPGLPQHVWNVVAYVGAAVCCTGAAALIARMRREFDQQYSTR</sequence>
<keyword evidence="3" id="KW-1185">Reference proteome</keyword>
<dbReference type="RefSeq" id="WP_167172007.1">
    <property type="nucleotide sequence ID" value="NZ_BAAAOO010000006.1"/>
</dbReference>
<evidence type="ECO:0000313" key="2">
    <source>
        <dbReference type="EMBL" id="NIH58812.1"/>
    </source>
</evidence>
<keyword evidence="1" id="KW-0812">Transmembrane</keyword>
<evidence type="ECO:0008006" key="4">
    <source>
        <dbReference type="Google" id="ProtNLM"/>
    </source>
</evidence>
<evidence type="ECO:0000256" key="1">
    <source>
        <dbReference type="SAM" id="Phobius"/>
    </source>
</evidence>
<protein>
    <recommendedName>
        <fullName evidence="4">Transmembrane protein</fullName>
    </recommendedName>
</protein>
<comment type="caution">
    <text evidence="2">The sequence shown here is derived from an EMBL/GenBank/DDBJ whole genome shotgun (WGS) entry which is preliminary data.</text>
</comment>
<accession>A0ABX0SK88</accession>
<feature type="transmembrane region" description="Helical" evidence="1">
    <location>
        <begin position="79"/>
        <end position="105"/>
    </location>
</feature>
<keyword evidence="1" id="KW-0472">Membrane</keyword>
<dbReference type="Proteomes" id="UP000749311">
    <property type="component" value="Unassembled WGS sequence"/>
</dbReference>
<feature type="transmembrane region" description="Helical" evidence="1">
    <location>
        <begin position="39"/>
        <end position="58"/>
    </location>
</feature>
<keyword evidence="1" id="KW-1133">Transmembrane helix</keyword>
<feature type="transmembrane region" description="Helical" evidence="1">
    <location>
        <begin position="117"/>
        <end position="135"/>
    </location>
</feature>
<evidence type="ECO:0000313" key="3">
    <source>
        <dbReference type="Proteomes" id="UP000749311"/>
    </source>
</evidence>